<reference evidence="3" key="1">
    <citation type="submission" date="2021-01" db="EMBL/GenBank/DDBJ databases">
        <title>Whole genome shotgun sequence of Virgisporangium ochraceum NBRC 16418.</title>
        <authorList>
            <person name="Komaki H."/>
            <person name="Tamura T."/>
        </authorList>
    </citation>
    <scope>NUCLEOTIDE SEQUENCE</scope>
    <source>
        <strain evidence="3">NBRC 16418</strain>
    </source>
</reference>
<dbReference type="Proteomes" id="UP000635606">
    <property type="component" value="Unassembled WGS sequence"/>
</dbReference>
<name>A0A8J4A2Y5_9ACTN</name>
<evidence type="ECO:0000313" key="3">
    <source>
        <dbReference type="EMBL" id="GIJ71826.1"/>
    </source>
</evidence>
<dbReference type="AlphaFoldDB" id="A0A8J4A2Y5"/>
<dbReference type="SUPFAM" id="SSF81995">
    <property type="entry name" value="beta-sandwich domain of Sec23/24"/>
    <property type="match status" value="1"/>
</dbReference>
<accession>A0A8J4A2Y5</accession>
<feature type="region of interest" description="Disordered" evidence="1">
    <location>
        <begin position="110"/>
        <end position="131"/>
    </location>
</feature>
<keyword evidence="2" id="KW-0812">Transmembrane</keyword>
<evidence type="ECO:0000256" key="1">
    <source>
        <dbReference type="SAM" id="MobiDB-lite"/>
    </source>
</evidence>
<keyword evidence="2" id="KW-1133">Transmembrane helix</keyword>
<feature type="compositionally biased region" description="Low complexity" evidence="1">
    <location>
        <begin position="116"/>
        <end position="131"/>
    </location>
</feature>
<comment type="caution">
    <text evidence="3">The sequence shown here is derived from an EMBL/GenBank/DDBJ whole genome shotgun (WGS) entry which is preliminary data.</text>
</comment>
<keyword evidence="2" id="KW-0472">Membrane</keyword>
<evidence type="ECO:0000313" key="4">
    <source>
        <dbReference type="Proteomes" id="UP000635606"/>
    </source>
</evidence>
<feature type="compositionally biased region" description="Low complexity" evidence="1">
    <location>
        <begin position="36"/>
        <end position="52"/>
    </location>
</feature>
<organism evidence="3 4">
    <name type="scientific">Virgisporangium ochraceum</name>
    <dbReference type="NCBI Taxonomy" id="65505"/>
    <lineage>
        <taxon>Bacteria</taxon>
        <taxon>Bacillati</taxon>
        <taxon>Actinomycetota</taxon>
        <taxon>Actinomycetes</taxon>
        <taxon>Micromonosporales</taxon>
        <taxon>Micromonosporaceae</taxon>
        <taxon>Virgisporangium</taxon>
    </lineage>
</organism>
<feature type="transmembrane region" description="Helical" evidence="2">
    <location>
        <begin position="82"/>
        <end position="106"/>
    </location>
</feature>
<proteinExistence type="predicted"/>
<evidence type="ECO:0000256" key="2">
    <source>
        <dbReference type="SAM" id="Phobius"/>
    </source>
</evidence>
<feature type="region of interest" description="Disordered" evidence="1">
    <location>
        <begin position="12"/>
        <end position="79"/>
    </location>
</feature>
<keyword evidence="4" id="KW-1185">Reference proteome</keyword>
<protein>
    <submittedName>
        <fullName evidence="3">Uncharacterized protein</fullName>
    </submittedName>
</protein>
<gene>
    <name evidence="3" type="ORF">Voc01_067430</name>
</gene>
<dbReference type="RefSeq" id="WP_203931691.1">
    <property type="nucleotide sequence ID" value="NZ_BOPH01000091.1"/>
</dbReference>
<sequence length="267" mass="27868">MNPIGYCTGCGAFRGAETGQPAPPQQPQGYQSYEHYQQPQQPQQPPQFGYGPQHPPQYPQQQYQQPYQMPPPQQPRRSGSGLVVGIVVAVLVVLLGGGAAVALVLANGDDEPTDRPATASSGTPSASASAAGGDGCVIGTWVESQSTYTMTVGDVAVAMTTSGAIQRFRADGTGELDMSAGTLATGTAGGKKYERTTQGKITFRYTPQDAKIYYTDVVGSGSSTVKVDGVAGAPVPLSGSTDPDTYTCSGDTFVQSGTNYRIELKRQ</sequence>
<dbReference type="EMBL" id="BOPH01000091">
    <property type="protein sequence ID" value="GIJ71826.1"/>
    <property type="molecule type" value="Genomic_DNA"/>
</dbReference>